<dbReference type="HOGENOM" id="CLU_034186_0_0_7"/>
<keyword evidence="5" id="KW-1185">Reference proteome</keyword>
<dbReference type="GO" id="GO:0005829">
    <property type="term" value="C:cytosol"/>
    <property type="evidence" value="ECO:0007669"/>
    <property type="project" value="TreeGrafter"/>
</dbReference>
<evidence type="ECO:0000256" key="1">
    <source>
        <dbReference type="ARBA" id="ARBA00005836"/>
    </source>
</evidence>
<gene>
    <name evidence="4" type="ordered locus">Hoch_6433</name>
</gene>
<dbReference type="AlphaFoldDB" id="D0LQ93"/>
<dbReference type="InterPro" id="IPR045569">
    <property type="entry name" value="Metalloprtase-TldD/E_C"/>
</dbReference>
<dbReference type="PANTHER" id="PTHR30624">
    <property type="entry name" value="UNCHARACTERIZED PROTEIN TLDD AND PMBA"/>
    <property type="match status" value="1"/>
</dbReference>
<dbReference type="InterPro" id="IPR035068">
    <property type="entry name" value="TldD/PmbA_N"/>
</dbReference>
<dbReference type="InterPro" id="IPR051463">
    <property type="entry name" value="Peptidase_U62_metallo"/>
</dbReference>
<evidence type="ECO:0000256" key="2">
    <source>
        <dbReference type="SAM" id="MobiDB-lite"/>
    </source>
</evidence>
<dbReference type="EMBL" id="CP001804">
    <property type="protein sequence ID" value="ACY18902.1"/>
    <property type="molecule type" value="Genomic_DNA"/>
</dbReference>
<dbReference type="Pfam" id="PF19289">
    <property type="entry name" value="PmbA_TldD_3rd"/>
    <property type="match status" value="1"/>
</dbReference>
<dbReference type="GO" id="GO:0006508">
    <property type="term" value="P:proteolysis"/>
    <property type="evidence" value="ECO:0007669"/>
    <property type="project" value="InterPro"/>
</dbReference>
<feature type="region of interest" description="Disordered" evidence="2">
    <location>
        <begin position="586"/>
        <end position="621"/>
    </location>
</feature>
<comment type="similarity">
    <text evidence="1">Belongs to the peptidase U62 family.</text>
</comment>
<dbReference type="Gene3D" id="3.30.2290.10">
    <property type="entry name" value="PmbA/TldD superfamily"/>
    <property type="match status" value="1"/>
</dbReference>
<accession>D0LQ93</accession>
<proteinExistence type="inferred from homology"/>
<dbReference type="Proteomes" id="UP000001880">
    <property type="component" value="Chromosome"/>
</dbReference>
<dbReference type="eggNOG" id="COG3009">
    <property type="taxonomic scope" value="Bacteria"/>
</dbReference>
<dbReference type="eggNOG" id="COG0312">
    <property type="taxonomic scope" value="Bacteria"/>
</dbReference>
<evidence type="ECO:0000313" key="5">
    <source>
        <dbReference type="Proteomes" id="UP000001880"/>
    </source>
</evidence>
<reference evidence="4 5" key="1">
    <citation type="journal article" date="2010" name="Stand. Genomic Sci.">
        <title>Complete genome sequence of Haliangium ochraceum type strain (SMP-2).</title>
        <authorList>
            <consortium name="US DOE Joint Genome Institute (JGI-PGF)"/>
            <person name="Ivanova N."/>
            <person name="Daum C."/>
            <person name="Lang E."/>
            <person name="Abt B."/>
            <person name="Kopitz M."/>
            <person name="Saunders E."/>
            <person name="Lapidus A."/>
            <person name="Lucas S."/>
            <person name="Glavina Del Rio T."/>
            <person name="Nolan M."/>
            <person name="Tice H."/>
            <person name="Copeland A."/>
            <person name="Cheng J.F."/>
            <person name="Chen F."/>
            <person name="Bruce D."/>
            <person name="Goodwin L."/>
            <person name="Pitluck S."/>
            <person name="Mavromatis K."/>
            <person name="Pati A."/>
            <person name="Mikhailova N."/>
            <person name="Chen A."/>
            <person name="Palaniappan K."/>
            <person name="Land M."/>
            <person name="Hauser L."/>
            <person name="Chang Y.J."/>
            <person name="Jeffries C.D."/>
            <person name="Detter J.C."/>
            <person name="Brettin T."/>
            <person name="Rohde M."/>
            <person name="Goker M."/>
            <person name="Bristow J."/>
            <person name="Markowitz V."/>
            <person name="Eisen J.A."/>
            <person name="Hugenholtz P."/>
            <person name="Kyrpides N.C."/>
            <person name="Klenk H.P."/>
        </authorList>
    </citation>
    <scope>NUCLEOTIDE SEQUENCE [LARGE SCALE GENOMIC DNA]</scope>
    <source>
        <strain evidence="5">DSM 14365 / CIP 107738 / JCM 11303 / AJ 13395 / SMP-2</strain>
    </source>
</reference>
<dbReference type="KEGG" id="hoh:Hoch_6433"/>
<organism evidence="4 5">
    <name type="scientific">Haliangium ochraceum (strain DSM 14365 / JCM 11303 / SMP-2)</name>
    <dbReference type="NCBI Taxonomy" id="502025"/>
    <lineage>
        <taxon>Bacteria</taxon>
        <taxon>Pseudomonadati</taxon>
        <taxon>Myxococcota</taxon>
        <taxon>Polyangia</taxon>
        <taxon>Haliangiales</taxon>
        <taxon>Kofleriaceae</taxon>
        <taxon>Haliangium</taxon>
    </lineage>
</organism>
<name>D0LQ93_HALO1</name>
<feature type="domain" description="Metalloprotease TldD/E C-terminal" evidence="3">
    <location>
        <begin position="337"/>
        <end position="581"/>
    </location>
</feature>
<feature type="region of interest" description="Disordered" evidence="2">
    <location>
        <begin position="134"/>
        <end position="156"/>
    </location>
</feature>
<sequence>MRWLPLWAVVWLPLAGCPKPQTVERAPLTPIEAARTAPSLELPEVPARIDASIVEPLEGNTPAARSPLLDIMVKENQRWMDVLAKQESAPAYFLSYQVYDRRNVTIEADGGALVTDSDDSDRLLDVSVRVGSPRLDNRHPLSDEQQDQLNNPRVRRGIIPTGNDELAVRNHLWLETDRRYREAKQALGVVFIDRSVTAQDDSPPDFVHEKPEEFIDPIAELRFDKEAWIERLRACSRKAFRGVATRASCRVDFQLDTVYYVNSEGTVIQRSWPTAHFMVSVGVKADDGMPLSRLEQRFANRPEELPEGAELDTLIDLVTTDLNALHEAPVVDPYVGPAILEGRAAAVFFHEVFGHRIEGHRQKERTSGQTFASKVGERIMPPWLSVYDDPRIARLNGMPLNGFYRFDDEGVRAQRASLVEDGVLSGFILGRNPIEGFANSNGHGRKEPGRVPVSRQGNLVVEAARSLPTEELEAALIAEVKRQGKPFGMLFTDISGGFTNTTRFLPQAFKVNPVMAYRVYPDGRRELVRGVDIVGTPLTALGSIMAASREVETFNGICGAESGWVPVSASAPSMLLRSLEVERGFKGVDRPPVLPPPSLRRHGAQSEPAPSSASVETGVHQ</sequence>
<protein>
    <submittedName>
        <fullName evidence="4">Peptidase U62 modulator of DNA gyrase</fullName>
    </submittedName>
</protein>
<evidence type="ECO:0000259" key="3">
    <source>
        <dbReference type="Pfam" id="PF19289"/>
    </source>
</evidence>
<dbReference type="STRING" id="502025.Hoch_6433"/>
<dbReference type="InterPro" id="IPR036059">
    <property type="entry name" value="TldD/PmbA_sf"/>
</dbReference>
<dbReference type="PANTHER" id="PTHR30624:SF0">
    <property type="entry name" value="METALLOPROTEASE SLR0863"/>
    <property type="match status" value="1"/>
</dbReference>
<feature type="compositionally biased region" description="Polar residues" evidence="2">
    <location>
        <begin position="608"/>
        <end position="621"/>
    </location>
</feature>
<evidence type="ECO:0000313" key="4">
    <source>
        <dbReference type="EMBL" id="ACY18902.1"/>
    </source>
</evidence>
<dbReference type="SUPFAM" id="SSF111283">
    <property type="entry name" value="Putative modulator of DNA gyrase, PmbA/TldD"/>
    <property type="match status" value="1"/>
</dbReference>
<dbReference type="GO" id="GO:0008237">
    <property type="term" value="F:metallopeptidase activity"/>
    <property type="evidence" value="ECO:0007669"/>
    <property type="project" value="InterPro"/>
</dbReference>